<reference evidence="2 3" key="1">
    <citation type="submission" date="2022-09" db="EMBL/GenBank/DDBJ databases">
        <authorList>
            <person name="Han X.L."/>
            <person name="Wang Q."/>
            <person name="Lu T."/>
        </authorList>
    </citation>
    <scope>NUCLEOTIDE SEQUENCE [LARGE SCALE GENOMIC DNA]</scope>
    <source>
        <strain evidence="2 3">WQ 127069</strain>
    </source>
</reference>
<evidence type="ECO:0000256" key="1">
    <source>
        <dbReference type="SAM" id="MobiDB-lite"/>
    </source>
</evidence>
<sequence>MLPIPNLDDRYFDQIVQDARKAIPKLFPQWTDENAHDPGITLIELMSWMTEVQQYYLNRITEKNERKFLKLLGIHLKESFSARAQLTFTGMQELQVLPKGTRLAAMDQLFETVETLQAVPSTLDKIIVRTAVAASDYTSSNDHASIAYYAFGPDAKSGSKLYLGFDRELPTGIPISISFKLFDGYPVPVGVAANGMSEMISSVGVSWKYVGSEDGEGWLPVELLRDTTMHLSQTGQIVLCLDKPMRPMLVHPANDKRRYWLCCTLESDGYELAPKIEQIHINTVEAVQRTTWSEAIVFDSSGEAGMICSRVAHLPYYGLNLVQVREAGGDWRDWQAVTDIRNSGPDDCSYELSHDPLLKTTEIRFGDGQHGAIPTMGKQTIRLISYVPDFELDRWIGGSNGLPQQEFEVKRAQRCLKDSLLLQVGRREPGISGFIWEDWTRVEDFDQSGSEDRHYVWDEANYVFRFGNNEEGWIPHDSEQDNLRLISLQTGGGQRGNVKDGLISEFVTDDPELQGIRVTNPTPASGGTEAESVEEAKHRVRRDLHTPYRAVTAEDYEAIARATPGLRVARVKAIPLYKPGMVEQEQSKSAAQMTVVVVPYSESSQPKAGVGFLRTVRKHLELHRLLTTELHVIPAEYIKITVHAVVVVEPQLKEEPRRILHELYGLLQPLDRSDGSTGWTFGRAVYKGDIYGAISRLKGVVYVQDVWIDFEGSGARKNASGDILIPPYGLVTSGEHQVELISKADV</sequence>
<protein>
    <submittedName>
        <fullName evidence="2">Baseplate assembly protein</fullName>
    </submittedName>
</protein>
<evidence type="ECO:0000313" key="2">
    <source>
        <dbReference type="EMBL" id="MCU6791678.1"/>
    </source>
</evidence>
<comment type="caution">
    <text evidence="2">The sequence shown here is derived from an EMBL/GenBank/DDBJ whole genome shotgun (WGS) entry which is preliminary data.</text>
</comment>
<accession>A0ABT2UAK3</accession>
<dbReference type="EMBL" id="JAOQIO010000011">
    <property type="protein sequence ID" value="MCU6791678.1"/>
    <property type="molecule type" value="Genomic_DNA"/>
</dbReference>
<dbReference type="Proteomes" id="UP001652445">
    <property type="component" value="Unassembled WGS sequence"/>
</dbReference>
<organism evidence="2 3">
    <name type="scientific">Paenibacillus baimaensis</name>
    <dbReference type="NCBI Taxonomy" id="2982185"/>
    <lineage>
        <taxon>Bacteria</taxon>
        <taxon>Bacillati</taxon>
        <taxon>Bacillota</taxon>
        <taxon>Bacilli</taxon>
        <taxon>Bacillales</taxon>
        <taxon>Paenibacillaceae</taxon>
        <taxon>Paenibacillus</taxon>
    </lineage>
</organism>
<dbReference type="RefSeq" id="WP_262683184.1">
    <property type="nucleotide sequence ID" value="NZ_JAOQIO010000011.1"/>
</dbReference>
<feature type="region of interest" description="Disordered" evidence="1">
    <location>
        <begin position="514"/>
        <end position="535"/>
    </location>
</feature>
<proteinExistence type="predicted"/>
<keyword evidence="3" id="KW-1185">Reference proteome</keyword>
<dbReference type="InterPro" id="IPR011749">
    <property type="entry name" value="CHP02243"/>
</dbReference>
<dbReference type="NCBIfam" id="TIGR02243">
    <property type="entry name" value="putative baseplate assembly protein"/>
    <property type="match status" value="1"/>
</dbReference>
<name>A0ABT2UAK3_9BACL</name>
<gene>
    <name evidence="2" type="ORF">OB236_05990</name>
</gene>
<evidence type="ECO:0000313" key="3">
    <source>
        <dbReference type="Proteomes" id="UP001652445"/>
    </source>
</evidence>